<dbReference type="Pfam" id="PF00106">
    <property type="entry name" value="adh_short"/>
    <property type="match status" value="1"/>
</dbReference>
<evidence type="ECO:0000313" key="5">
    <source>
        <dbReference type="Proteomes" id="UP000494163"/>
    </source>
</evidence>
<evidence type="ECO:0000256" key="1">
    <source>
        <dbReference type="ARBA" id="ARBA00022857"/>
    </source>
</evidence>
<evidence type="ECO:0000256" key="3">
    <source>
        <dbReference type="RuleBase" id="RU000363"/>
    </source>
</evidence>
<reference evidence="4 5" key="1">
    <citation type="submission" date="2015-08" db="EMBL/GenBank/DDBJ databases">
        <title>Ancestral chromatin configuration constrains chromatin evolution on differentiating sex chromosomes in Drosophila.</title>
        <authorList>
            <person name="Zhou Q."/>
            <person name="Bachtrog D."/>
        </authorList>
    </citation>
    <scope>NUCLEOTIDE SEQUENCE [LARGE SCALE GENOMIC DNA]</scope>
    <source>
        <tissue evidence="4">Whole larvae</tissue>
    </source>
</reference>
<dbReference type="GO" id="GO:0005737">
    <property type="term" value="C:cytoplasm"/>
    <property type="evidence" value="ECO:0007669"/>
    <property type="project" value="TreeGrafter"/>
</dbReference>
<keyword evidence="5" id="KW-1185">Reference proteome</keyword>
<dbReference type="PANTHER" id="PTHR43544:SF7">
    <property type="entry name" value="NADB-LER2"/>
    <property type="match status" value="1"/>
</dbReference>
<keyword evidence="1" id="KW-0521">NADP</keyword>
<dbReference type="PRINTS" id="PR00080">
    <property type="entry name" value="SDRFAMILY"/>
</dbReference>
<dbReference type="CDD" id="cd05325">
    <property type="entry name" value="carb_red_sniffer_like_SDR_c"/>
    <property type="match status" value="1"/>
</dbReference>
<sequence>MNSVLITGCNRGLGLGLVKAFMRLPEPPQHLFTTCRNVEQATELTELAKQHPNIHILQIDLKNYDGYEQLVEQISATTKDAGLNLLFNNAGISPKSVRLGATKLQDLQHTLETNTVAPIMLAKACLPLLKKAALANEQQCMGVKRAAIINMSSILGSIEANVEGAMYAYRASKAALNAATKSMSIDLREQKIMCVSLHPGWVRTDMGGNNAPLDVPTSTTQIVDTVCKMGASHNGGFYQYDGKQLPW</sequence>
<accession>A0A0M5J652</accession>
<dbReference type="GO" id="GO:0004090">
    <property type="term" value="F:carbonyl reductase (NADPH) activity"/>
    <property type="evidence" value="ECO:0007669"/>
    <property type="project" value="TreeGrafter"/>
</dbReference>
<dbReference type="AlphaFoldDB" id="A0A0M5J652"/>
<dbReference type="EMBL" id="CP012528">
    <property type="protein sequence ID" value="ALC49094.1"/>
    <property type="molecule type" value="Genomic_DNA"/>
</dbReference>
<keyword evidence="2" id="KW-0560">Oxidoreductase</keyword>
<organism evidence="4 5">
    <name type="scientific">Drosophila busckii</name>
    <name type="common">Fruit fly</name>
    <dbReference type="NCBI Taxonomy" id="30019"/>
    <lineage>
        <taxon>Eukaryota</taxon>
        <taxon>Metazoa</taxon>
        <taxon>Ecdysozoa</taxon>
        <taxon>Arthropoda</taxon>
        <taxon>Hexapoda</taxon>
        <taxon>Insecta</taxon>
        <taxon>Pterygota</taxon>
        <taxon>Neoptera</taxon>
        <taxon>Endopterygota</taxon>
        <taxon>Diptera</taxon>
        <taxon>Brachycera</taxon>
        <taxon>Muscomorpha</taxon>
        <taxon>Ephydroidea</taxon>
        <taxon>Drosophilidae</taxon>
        <taxon>Drosophila</taxon>
    </lineage>
</organism>
<dbReference type="PRINTS" id="PR00081">
    <property type="entry name" value="GDHRDH"/>
</dbReference>
<name>A0A0M5J652_DROBS</name>
<dbReference type="OMA" id="GIGLEYC"/>
<dbReference type="OrthoDB" id="5296at2759"/>
<dbReference type="Proteomes" id="UP000494163">
    <property type="component" value="Chromosome X"/>
</dbReference>
<dbReference type="InterPro" id="IPR051468">
    <property type="entry name" value="Fungal_SecMetab_SDRs"/>
</dbReference>
<dbReference type="InterPro" id="IPR036291">
    <property type="entry name" value="NAD(P)-bd_dom_sf"/>
</dbReference>
<evidence type="ECO:0000256" key="2">
    <source>
        <dbReference type="ARBA" id="ARBA00023002"/>
    </source>
</evidence>
<comment type="similarity">
    <text evidence="3">Belongs to the short-chain dehydrogenases/reductases (SDR) family.</text>
</comment>
<dbReference type="SUPFAM" id="SSF51735">
    <property type="entry name" value="NAD(P)-binding Rossmann-fold domains"/>
    <property type="match status" value="1"/>
</dbReference>
<dbReference type="PANTHER" id="PTHR43544">
    <property type="entry name" value="SHORT-CHAIN DEHYDROGENASE/REDUCTASE"/>
    <property type="match status" value="1"/>
</dbReference>
<dbReference type="SMR" id="A0A0M5J652"/>
<gene>
    <name evidence="4" type="ORF">Dbus_chrXg950</name>
</gene>
<protein>
    <submittedName>
        <fullName evidence="4">Sni</fullName>
    </submittedName>
</protein>
<dbReference type="InterPro" id="IPR002347">
    <property type="entry name" value="SDR_fam"/>
</dbReference>
<proteinExistence type="inferred from homology"/>
<dbReference type="Gene3D" id="3.40.50.720">
    <property type="entry name" value="NAD(P)-binding Rossmann-like Domain"/>
    <property type="match status" value="1"/>
</dbReference>
<evidence type="ECO:0000313" key="4">
    <source>
        <dbReference type="EMBL" id="ALC49094.1"/>
    </source>
</evidence>